<keyword evidence="4" id="KW-1185">Reference proteome</keyword>
<accession>A0ABQ6E073</accession>
<comment type="subcellular location">
    <subcellularLocation>
        <location evidence="1">Cell inner membrane</location>
        <topology evidence="1">Multi-pass membrane protein</topology>
    </subcellularLocation>
</comment>
<keyword evidence="2" id="KW-0812">Transmembrane</keyword>
<keyword evidence="2" id="KW-1133">Transmembrane helix</keyword>
<keyword evidence="1 2" id="KW-0472">Membrane</keyword>
<reference evidence="4" key="1">
    <citation type="journal article" date="2019" name="Int. J. Syst. Evol. Microbiol.">
        <title>The Global Catalogue of Microorganisms (GCM) 10K type strain sequencing project: providing services to taxonomists for standard genome sequencing and annotation.</title>
        <authorList>
            <consortium name="The Broad Institute Genomics Platform"/>
            <consortium name="The Broad Institute Genome Sequencing Center for Infectious Disease"/>
            <person name="Wu L."/>
            <person name="Ma J."/>
        </authorList>
    </citation>
    <scope>NUCLEOTIDE SEQUENCE [LARGE SCALE GENOMIC DNA]</scope>
    <source>
        <strain evidence="4">NBRC 103166</strain>
    </source>
</reference>
<feature type="transmembrane region" description="Helical" evidence="2">
    <location>
        <begin position="6"/>
        <end position="29"/>
    </location>
</feature>
<evidence type="ECO:0000256" key="2">
    <source>
        <dbReference type="SAM" id="Phobius"/>
    </source>
</evidence>
<dbReference type="Pfam" id="PF04304">
    <property type="entry name" value="DUF454"/>
    <property type="match status" value="1"/>
</dbReference>
<evidence type="ECO:0000313" key="4">
    <source>
        <dbReference type="Proteomes" id="UP001157353"/>
    </source>
</evidence>
<organism evidence="3 4">
    <name type="scientific">Psychromonas marina</name>
    <dbReference type="NCBI Taxonomy" id="88364"/>
    <lineage>
        <taxon>Bacteria</taxon>
        <taxon>Pseudomonadati</taxon>
        <taxon>Pseudomonadota</taxon>
        <taxon>Gammaproteobacteria</taxon>
        <taxon>Alteromonadales</taxon>
        <taxon>Psychromonadaceae</taxon>
        <taxon>Psychromonas</taxon>
    </lineage>
</organism>
<name>A0ABQ6E073_9GAMM</name>
<dbReference type="PANTHER" id="PTHR35813">
    <property type="entry name" value="INNER MEMBRANE PROTEIN YBAN"/>
    <property type="match status" value="1"/>
</dbReference>
<evidence type="ECO:0000313" key="3">
    <source>
        <dbReference type="EMBL" id="GLS90836.1"/>
    </source>
</evidence>
<proteinExistence type="predicted"/>
<dbReference type="RefSeq" id="WP_284203950.1">
    <property type="nucleotide sequence ID" value="NZ_BSPQ01000005.1"/>
</dbReference>
<feature type="transmembrane region" description="Helical" evidence="2">
    <location>
        <begin position="103"/>
        <end position="120"/>
    </location>
</feature>
<dbReference type="PIRSF" id="PIRSF016789">
    <property type="entry name" value="DUF454"/>
    <property type="match status" value="1"/>
</dbReference>
<dbReference type="InterPro" id="IPR007401">
    <property type="entry name" value="DUF454"/>
</dbReference>
<dbReference type="EMBL" id="BSPQ01000005">
    <property type="protein sequence ID" value="GLS90836.1"/>
    <property type="molecule type" value="Genomic_DNA"/>
</dbReference>
<evidence type="ECO:0000256" key="1">
    <source>
        <dbReference type="PIRNR" id="PIRNR016789"/>
    </source>
</evidence>
<dbReference type="Proteomes" id="UP001157353">
    <property type="component" value="Unassembled WGS sequence"/>
</dbReference>
<keyword evidence="1" id="KW-1003">Cell membrane</keyword>
<sequence>MQYLKRYLLICIAFICILLGIIGIVLPLLPTTPFFILALACFARSSQRFHQQLLNSPYVGPILADWEADKRIDKQRKKQIMLMIVCSFAVSIWLLQAQFHLQLLLIVIMFILLFCIKRIAEK</sequence>
<keyword evidence="1" id="KW-0997">Cell inner membrane</keyword>
<gene>
    <name evidence="3" type="ORF">GCM10007916_19030</name>
</gene>
<comment type="caution">
    <text evidence="3">The sequence shown here is derived from an EMBL/GenBank/DDBJ whole genome shotgun (WGS) entry which is preliminary data.</text>
</comment>
<protein>
    <recommendedName>
        <fullName evidence="1">Inner membrane protein</fullName>
    </recommendedName>
</protein>
<dbReference type="PANTHER" id="PTHR35813:SF1">
    <property type="entry name" value="INNER MEMBRANE PROTEIN YBAN"/>
    <property type="match status" value="1"/>
</dbReference>